<proteinExistence type="predicted"/>
<comment type="caution">
    <text evidence="1">The sequence shown here is derived from an EMBL/GenBank/DDBJ whole genome shotgun (WGS) entry which is preliminary data.</text>
</comment>
<dbReference type="AlphaFoldDB" id="A0AAN9R6M9"/>
<reference evidence="1 2" key="1">
    <citation type="submission" date="2024-01" db="EMBL/GenBank/DDBJ databases">
        <title>The genomes of 5 underutilized Papilionoideae crops provide insights into root nodulation and disease resistanc.</title>
        <authorList>
            <person name="Jiang F."/>
        </authorList>
    </citation>
    <scope>NUCLEOTIDE SEQUENCE [LARGE SCALE GENOMIC DNA]</scope>
    <source>
        <strain evidence="1">LVBAO_FW01</strain>
        <tissue evidence="1">Leaves</tissue>
    </source>
</reference>
<accession>A0AAN9R6M9</accession>
<protein>
    <submittedName>
        <fullName evidence="1">Uncharacterized protein</fullName>
    </submittedName>
</protein>
<gene>
    <name evidence="1" type="ORF">VNO77_01804</name>
</gene>
<organism evidence="1 2">
    <name type="scientific">Canavalia gladiata</name>
    <name type="common">Sword bean</name>
    <name type="synonym">Dolichos gladiatus</name>
    <dbReference type="NCBI Taxonomy" id="3824"/>
    <lineage>
        <taxon>Eukaryota</taxon>
        <taxon>Viridiplantae</taxon>
        <taxon>Streptophyta</taxon>
        <taxon>Embryophyta</taxon>
        <taxon>Tracheophyta</taxon>
        <taxon>Spermatophyta</taxon>
        <taxon>Magnoliopsida</taxon>
        <taxon>eudicotyledons</taxon>
        <taxon>Gunneridae</taxon>
        <taxon>Pentapetalae</taxon>
        <taxon>rosids</taxon>
        <taxon>fabids</taxon>
        <taxon>Fabales</taxon>
        <taxon>Fabaceae</taxon>
        <taxon>Papilionoideae</taxon>
        <taxon>50 kb inversion clade</taxon>
        <taxon>NPAAA clade</taxon>
        <taxon>indigoferoid/millettioid clade</taxon>
        <taxon>Phaseoleae</taxon>
        <taxon>Canavalia</taxon>
    </lineage>
</organism>
<dbReference type="EMBL" id="JAYMYQ010000001">
    <property type="protein sequence ID" value="KAK7359839.1"/>
    <property type="molecule type" value="Genomic_DNA"/>
</dbReference>
<sequence length="67" mass="7502">MCSLVHLCRPPIQVAIVDTPHMPNGHLLNTSLYLGLGRPVSQVRREDCAPRVLMPLCLHEELDNMLS</sequence>
<name>A0AAN9R6M9_CANGL</name>
<evidence type="ECO:0000313" key="1">
    <source>
        <dbReference type="EMBL" id="KAK7359839.1"/>
    </source>
</evidence>
<keyword evidence="2" id="KW-1185">Reference proteome</keyword>
<dbReference type="Proteomes" id="UP001367508">
    <property type="component" value="Unassembled WGS sequence"/>
</dbReference>
<evidence type="ECO:0000313" key="2">
    <source>
        <dbReference type="Proteomes" id="UP001367508"/>
    </source>
</evidence>